<gene>
    <name evidence="8" type="ORF">NAEGRDRAFT_88225</name>
</gene>
<evidence type="ECO:0000256" key="3">
    <source>
        <dbReference type="ARBA" id="ARBA00022737"/>
    </source>
</evidence>
<feature type="domain" description="TOG" evidence="7">
    <location>
        <begin position="878"/>
        <end position="1107"/>
    </location>
</feature>
<evidence type="ECO:0000256" key="6">
    <source>
        <dbReference type="SAM" id="MobiDB-lite"/>
    </source>
</evidence>
<dbReference type="PROSITE" id="PS50077">
    <property type="entry name" value="HEAT_REPEAT"/>
    <property type="match status" value="1"/>
</dbReference>
<feature type="domain" description="TOG" evidence="7">
    <location>
        <begin position="2"/>
        <end position="178"/>
    </location>
</feature>
<dbReference type="SMART" id="SM01349">
    <property type="entry name" value="TOG"/>
    <property type="match status" value="4"/>
</dbReference>
<dbReference type="InterPro" id="IPR016024">
    <property type="entry name" value="ARM-type_fold"/>
</dbReference>
<feature type="region of interest" description="Disordered" evidence="6">
    <location>
        <begin position="525"/>
        <end position="565"/>
    </location>
</feature>
<dbReference type="InterPro" id="IPR034085">
    <property type="entry name" value="TOG"/>
</dbReference>
<dbReference type="Pfam" id="PF12348">
    <property type="entry name" value="CLASP_N"/>
    <property type="match status" value="1"/>
</dbReference>
<dbReference type="KEGG" id="ngr:NAEGRDRAFT_88225"/>
<feature type="region of interest" description="Disordered" evidence="6">
    <location>
        <begin position="444"/>
        <end position="473"/>
    </location>
</feature>
<feature type="compositionally biased region" description="Polar residues" evidence="6">
    <location>
        <begin position="457"/>
        <end position="473"/>
    </location>
</feature>
<dbReference type="AlphaFoldDB" id="D2V000"/>
<dbReference type="RefSeq" id="XP_002682765.1">
    <property type="nucleotide sequence ID" value="XM_002682719.1"/>
</dbReference>
<dbReference type="PANTHER" id="PTHR21567">
    <property type="entry name" value="CLASP"/>
    <property type="match status" value="1"/>
</dbReference>
<dbReference type="GeneID" id="8858938"/>
<accession>D2V000</accession>
<dbReference type="PANTHER" id="PTHR21567:SF9">
    <property type="entry name" value="CLIP-ASSOCIATING PROTEIN"/>
    <property type="match status" value="1"/>
</dbReference>
<evidence type="ECO:0000313" key="8">
    <source>
        <dbReference type="EMBL" id="EFC50021.1"/>
    </source>
</evidence>
<sequence length="1108" mass="125348">MNAIRPTLKDNNFKVCEASLTFLCTFLEHIDAKIFQPYFIDFVNLLLERFGDTKVSVRDKAFEAIIMVARHYSASTVLDSIREGFIHKSWRVREGVCLSFVQILQTFGPKTISLAKFLPDIVSLLDDSTPSVRDSAILGICEIYRFVGADLFQELSNYKLRTSQIKAIEDRACEIMVDTENLVSLKPKAKSPLKPPRSRQTIHTNITTNGKSATDDTEETDVQPIYIKENDIQKETEQSLEILNDTKNLDWKKRLNCIRRWRGIVYGGATDFSSFIGEFLRLREAISKQVVDLRSTIVKESCMLLNLIAKTMGSKFEPLSDYFVPILLKSTVVTVQVISDSVNTCIRTLIIHAKLNRGISVIVERLTDSKTHATMRSRCAEYLVLIFQHVDTGFLSKIIDELCKALKSAINDASPSARQAGRQAFMAFKEVFPDRATKIFSELDPSTQKKLNEESNKSGQISPRSTTSSLSGAASVTSYVSSGSTIRRTKSVITRKLPTKPESSTTLITEKKLISKPVIPSIPLSTTYPPSPKKISLPVRPVSVAGKNSPSSPKKSPNSTNLIKSSRTDSVLIPKKLVFGSDPMDVGEDLAIVQEVETVSTILRESKNLDWKAKITVFEKLESIINSGRSSEIKNTFLQVINLYIDRLSDTYQKVVEKALTSLIKLIDHLPENVEPYLERILSKLFLLLTEEKTKTLAEHLLTKIGNSYSGDILLPRIFKIVDTFNSRVRVACLEFLMHIVQSSSAYLSYPGHMRSSIKKIIALIQQNTSKSCDAALTSIMISLYTINSTNFMEQLLSLPSLEQNPIKNLLRERVSDFDQHLTLYCKLTDFRISKKSSPTTSTTTVLTSKPTLPNRNVENIISLPIRNTDREYQTTDTLDEISSSLTSIAKYKIDKNPHQVYRCLFEISEIARLKPSTDNVWQISFAKLLFYLFDLFFDDDEIIREKALLSVASLLRYQIEHCIKFTDITFRKIMEKLNDNVPAVQRTAERVAEQFVESIEPIKTLELLKPQIINNSEKEQILLGGLRLLTKLIKLISPDILLGHVPSILPGVYEAFKHSNVDVRKSVVYLMVDLHFSLGELFEPYLKRLSIEQQKLIQIYIKKNEVR</sequence>
<reference evidence="8 9" key="1">
    <citation type="journal article" date="2010" name="Cell">
        <title>The genome of Naegleria gruberi illuminates early eukaryotic versatility.</title>
        <authorList>
            <person name="Fritz-Laylin L.K."/>
            <person name="Prochnik S.E."/>
            <person name="Ginger M.L."/>
            <person name="Dacks J.B."/>
            <person name="Carpenter M.L."/>
            <person name="Field M.C."/>
            <person name="Kuo A."/>
            <person name="Paredez A."/>
            <person name="Chapman J."/>
            <person name="Pham J."/>
            <person name="Shu S."/>
            <person name="Neupane R."/>
            <person name="Cipriano M."/>
            <person name="Mancuso J."/>
            <person name="Tu H."/>
            <person name="Salamov A."/>
            <person name="Lindquist E."/>
            <person name="Shapiro H."/>
            <person name="Lucas S."/>
            <person name="Grigoriev I.V."/>
            <person name="Cande W.Z."/>
            <person name="Fulton C."/>
            <person name="Rokhsar D.S."/>
            <person name="Dawson S.C."/>
        </authorList>
    </citation>
    <scope>NUCLEOTIDE SEQUENCE [LARGE SCALE GENOMIC DNA]</scope>
    <source>
        <strain evidence="8 9">NEG-M</strain>
    </source>
</reference>
<evidence type="ECO:0000256" key="5">
    <source>
        <dbReference type="PROSITE-ProRule" id="PRU00103"/>
    </source>
</evidence>
<dbReference type="EMBL" id="GG738846">
    <property type="protein sequence ID" value="EFC50021.1"/>
    <property type="molecule type" value="Genomic_DNA"/>
</dbReference>
<evidence type="ECO:0000256" key="4">
    <source>
        <dbReference type="ARBA" id="ARBA00023212"/>
    </source>
</evidence>
<dbReference type="Gene3D" id="1.25.10.10">
    <property type="entry name" value="Leucine-rich Repeat Variant"/>
    <property type="match status" value="4"/>
</dbReference>
<keyword evidence="2" id="KW-0963">Cytoplasm</keyword>
<feature type="compositionally biased region" description="Low complexity" evidence="6">
    <location>
        <begin position="547"/>
        <end position="561"/>
    </location>
</feature>
<dbReference type="GO" id="GO:0000226">
    <property type="term" value="P:microtubule cytoskeleton organization"/>
    <property type="evidence" value="ECO:0007669"/>
    <property type="project" value="UniProtKB-ARBA"/>
</dbReference>
<evidence type="ECO:0000313" key="9">
    <source>
        <dbReference type="Proteomes" id="UP000006671"/>
    </source>
</evidence>
<protein>
    <submittedName>
        <fullName evidence="8">CLIP-associated protein</fullName>
    </submittedName>
</protein>
<dbReference type="Pfam" id="PF21041">
    <property type="entry name" value="XMAP215_CLASP_TOG"/>
    <property type="match status" value="1"/>
</dbReference>
<organism evidence="9">
    <name type="scientific">Naegleria gruberi</name>
    <name type="common">Amoeba</name>
    <dbReference type="NCBI Taxonomy" id="5762"/>
    <lineage>
        <taxon>Eukaryota</taxon>
        <taxon>Discoba</taxon>
        <taxon>Heterolobosea</taxon>
        <taxon>Tetramitia</taxon>
        <taxon>Eutetramitia</taxon>
        <taxon>Vahlkampfiidae</taxon>
        <taxon>Naegleria</taxon>
    </lineage>
</organism>
<keyword evidence="4" id="KW-0206">Cytoskeleton</keyword>
<dbReference type="OrthoDB" id="10254277at2759"/>
<feature type="domain" description="TOG" evidence="7">
    <location>
        <begin position="218"/>
        <end position="464"/>
    </location>
</feature>
<dbReference type="GO" id="GO:0000278">
    <property type="term" value="P:mitotic cell cycle"/>
    <property type="evidence" value="ECO:0007669"/>
    <property type="project" value="UniProtKB-ARBA"/>
</dbReference>
<evidence type="ECO:0000256" key="2">
    <source>
        <dbReference type="ARBA" id="ARBA00022490"/>
    </source>
</evidence>
<dbReference type="InterPro" id="IPR024395">
    <property type="entry name" value="CLASP_N_dom"/>
</dbReference>
<dbReference type="GO" id="GO:0008017">
    <property type="term" value="F:microtubule binding"/>
    <property type="evidence" value="ECO:0007669"/>
    <property type="project" value="TreeGrafter"/>
</dbReference>
<dbReference type="InterPro" id="IPR011989">
    <property type="entry name" value="ARM-like"/>
</dbReference>
<feature type="repeat" description="HEAT" evidence="5">
    <location>
        <begin position="117"/>
        <end position="155"/>
    </location>
</feature>
<dbReference type="SUPFAM" id="SSF48371">
    <property type="entry name" value="ARM repeat"/>
    <property type="match status" value="2"/>
</dbReference>
<dbReference type="eggNOG" id="KOG2956">
    <property type="taxonomic scope" value="Eukaryota"/>
</dbReference>
<keyword evidence="9" id="KW-1185">Reference proteome</keyword>
<dbReference type="GO" id="GO:0031110">
    <property type="term" value="P:regulation of microtubule polymerization or depolymerization"/>
    <property type="evidence" value="ECO:0007669"/>
    <property type="project" value="UniProtKB-ARBA"/>
</dbReference>
<evidence type="ECO:0000256" key="1">
    <source>
        <dbReference type="ARBA" id="ARBA00004245"/>
    </source>
</evidence>
<dbReference type="GO" id="GO:1902903">
    <property type="term" value="P:regulation of supramolecular fiber organization"/>
    <property type="evidence" value="ECO:0007669"/>
    <property type="project" value="UniProtKB-ARBA"/>
</dbReference>
<feature type="domain" description="TOG" evidence="7">
    <location>
        <begin position="589"/>
        <end position="821"/>
    </location>
</feature>
<proteinExistence type="predicted"/>
<evidence type="ECO:0000259" key="7">
    <source>
        <dbReference type="SMART" id="SM01349"/>
    </source>
</evidence>
<dbReference type="InterPro" id="IPR048491">
    <property type="entry name" value="XMAP215_CLASP_TOG"/>
</dbReference>
<comment type="subcellular location">
    <subcellularLocation>
        <location evidence="1">Cytoplasm</location>
        <location evidence="1">Cytoskeleton</location>
    </subcellularLocation>
</comment>
<dbReference type="VEuPathDB" id="AmoebaDB:NAEGRDRAFT_88225"/>
<name>D2V000_NAEGR</name>
<dbReference type="GO" id="GO:0005881">
    <property type="term" value="C:cytoplasmic microtubule"/>
    <property type="evidence" value="ECO:0007669"/>
    <property type="project" value="TreeGrafter"/>
</dbReference>
<dbReference type="InterPro" id="IPR021133">
    <property type="entry name" value="HEAT_type_2"/>
</dbReference>
<keyword evidence="3" id="KW-0677">Repeat</keyword>
<dbReference type="GO" id="GO:0005819">
    <property type="term" value="C:spindle"/>
    <property type="evidence" value="ECO:0007669"/>
    <property type="project" value="UniProtKB-ARBA"/>
</dbReference>
<dbReference type="InParanoid" id="D2V000"/>
<dbReference type="Proteomes" id="UP000006671">
    <property type="component" value="Unassembled WGS sequence"/>
</dbReference>
<dbReference type="STRING" id="5762.D2V000"/>